<evidence type="ECO:0000313" key="5">
    <source>
        <dbReference type="Proteomes" id="UP000620156"/>
    </source>
</evidence>
<feature type="region of interest" description="Disordered" evidence="2">
    <location>
        <begin position="110"/>
        <end position="154"/>
    </location>
</feature>
<dbReference type="Pfam" id="PF00472">
    <property type="entry name" value="RF-1"/>
    <property type="match status" value="1"/>
</dbReference>
<dbReference type="GO" id="GO:0072344">
    <property type="term" value="P:rescue of stalled ribosome"/>
    <property type="evidence" value="ECO:0007669"/>
    <property type="project" value="TreeGrafter"/>
</dbReference>
<dbReference type="FunFam" id="3.30.160.20:FF:000046">
    <property type="entry name" value="Peptidyl-tRNA hydrolase ICT1"/>
    <property type="match status" value="1"/>
</dbReference>
<proteinExistence type="inferred from homology"/>
<dbReference type="GO" id="GO:0003747">
    <property type="term" value="F:translation release factor activity"/>
    <property type="evidence" value="ECO:0007669"/>
    <property type="project" value="InterPro"/>
</dbReference>
<dbReference type="Proteomes" id="UP000620156">
    <property type="component" value="Unassembled WGS sequence"/>
</dbReference>
<dbReference type="Gene3D" id="3.30.160.20">
    <property type="match status" value="1"/>
</dbReference>
<dbReference type="PANTHER" id="PTHR47814">
    <property type="entry name" value="PEPTIDYL-TRNA HYDROLASE ARFB"/>
    <property type="match status" value="1"/>
</dbReference>
<dbReference type="PANTHER" id="PTHR47814:SF1">
    <property type="entry name" value="PEPTIDYL-TRNA HYDROLASE ARFB"/>
    <property type="match status" value="1"/>
</dbReference>
<dbReference type="InterPro" id="IPR045853">
    <property type="entry name" value="Pep_chain_release_fac_I_sf"/>
</dbReference>
<evidence type="ECO:0000256" key="1">
    <source>
        <dbReference type="ARBA" id="ARBA00010835"/>
    </source>
</evidence>
<dbReference type="GO" id="GO:0004045">
    <property type="term" value="F:peptidyl-tRNA hydrolase activity"/>
    <property type="evidence" value="ECO:0007669"/>
    <property type="project" value="TreeGrafter"/>
</dbReference>
<feature type="domain" description="Prokaryotic-type class I peptide chain release factors" evidence="3">
    <location>
        <begin position="23"/>
        <end position="146"/>
    </location>
</feature>
<name>A0A918B6H5_9ACTN</name>
<dbReference type="GO" id="GO:0043022">
    <property type="term" value="F:ribosome binding"/>
    <property type="evidence" value="ECO:0007669"/>
    <property type="project" value="TreeGrafter"/>
</dbReference>
<organism evidence="4 5">
    <name type="scientific">Streptomyces ruber</name>
    <dbReference type="NCBI Taxonomy" id="83378"/>
    <lineage>
        <taxon>Bacteria</taxon>
        <taxon>Bacillati</taxon>
        <taxon>Actinomycetota</taxon>
        <taxon>Actinomycetes</taxon>
        <taxon>Kitasatosporales</taxon>
        <taxon>Streptomycetaceae</taxon>
        <taxon>Streptomyces</taxon>
    </lineage>
</organism>
<comment type="caution">
    <text evidence="4">The sequence shown here is derived from an EMBL/GenBank/DDBJ whole genome shotgun (WGS) entry which is preliminary data.</text>
</comment>
<gene>
    <name evidence="4" type="ORF">GCM10010145_00910</name>
</gene>
<keyword evidence="4" id="KW-0378">Hydrolase</keyword>
<comment type="similarity">
    <text evidence="1">Belongs to the prokaryotic/mitochondrial release factor family.</text>
</comment>
<feature type="compositionally biased region" description="Basic and acidic residues" evidence="2">
    <location>
        <begin position="130"/>
        <end position="154"/>
    </location>
</feature>
<dbReference type="EMBL" id="BMQK01000001">
    <property type="protein sequence ID" value="GGQ37595.1"/>
    <property type="molecule type" value="Genomic_DNA"/>
</dbReference>
<reference evidence="4" key="1">
    <citation type="journal article" date="2014" name="Int. J. Syst. Evol. Microbiol.">
        <title>Complete genome sequence of Corynebacterium casei LMG S-19264T (=DSM 44701T), isolated from a smear-ripened cheese.</title>
        <authorList>
            <consortium name="US DOE Joint Genome Institute (JGI-PGF)"/>
            <person name="Walter F."/>
            <person name="Albersmeier A."/>
            <person name="Kalinowski J."/>
            <person name="Ruckert C."/>
        </authorList>
    </citation>
    <scope>NUCLEOTIDE SEQUENCE</scope>
    <source>
        <strain evidence="4">JCM 3131</strain>
    </source>
</reference>
<dbReference type="NCBIfam" id="NF006718">
    <property type="entry name" value="PRK09256.1"/>
    <property type="match status" value="1"/>
</dbReference>
<evidence type="ECO:0000313" key="4">
    <source>
        <dbReference type="EMBL" id="GGQ37595.1"/>
    </source>
</evidence>
<dbReference type="AlphaFoldDB" id="A0A918B6H5"/>
<protein>
    <submittedName>
        <fullName evidence="4">Aminoacyl-tRNA hydrolase</fullName>
    </submittedName>
</protein>
<evidence type="ECO:0000256" key="2">
    <source>
        <dbReference type="SAM" id="MobiDB-lite"/>
    </source>
</evidence>
<reference evidence="4" key="2">
    <citation type="submission" date="2020-09" db="EMBL/GenBank/DDBJ databases">
        <authorList>
            <person name="Sun Q."/>
            <person name="Ohkuma M."/>
        </authorList>
    </citation>
    <scope>NUCLEOTIDE SEQUENCE</scope>
    <source>
        <strain evidence="4">JCM 3131</strain>
    </source>
</reference>
<sequence length="154" mass="17178">MTERGGRATMDGMSGPYVVRGSVSLPEAELMWRFSRSSGPGGQHVNTTDTQVELRFDLAATEALPEVWKARALERLAPRLVDGVVTVRASGHRSQWRNRETAALRLAGLLAEATAPPPKPRRPTRIPRGVNERRLRQKKQRSDTKRGRSGRDWG</sequence>
<keyword evidence="5" id="KW-1185">Reference proteome</keyword>
<accession>A0A918B6H5</accession>
<dbReference type="SUPFAM" id="SSF75620">
    <property type="entry name" value="Release factor"/>
    <property type="match status" value="1"/>
</dbReference>
<dbReference type="InterPro" id="IPR000352">
    <property type="entry name" value="Pep_chain_release_fac_I"/>
</dbReference>
<evidence type="ECO:0000259" key="3">
    <source>
        <dbReference type="Pfam" id="PF00472"/>
    </source>
</evidence>